<dbReference type="SUPFAM" id="SSF48371">
    <property type="entry name" value="ARM repeat"/>
    <property type="match status" value="1"/>
</dbReference>
<organism evidence="5">
    <name type="scientific">Cladocopium goreaui</name>
    <dbReference type="NCBI Taxonomy" id="2562237"/>
    <lineage>
        <taxon>Eukaryota</taxon>
        <taxon>Sar</taxon>
        <taxon>Alveolata</taxon>
        <taxon>Dinophyceae</taxon>
        <taxon>Suessiales</taxon>
        <taxon>Symbiodiniaceae</taxon>
        <taxon>Cladocopium</taxon>
    </lineage>
</organism>
<dbReference type="InterPro" id="IPR029055">
    <property type="entry name" value="Ntn_hydrolases_N"/>
</dbReference>
<dbReference type="SUPFAM" id="SSF56235">
    <property type="entry name" value="N-terminal nucleophile aminohydrolases (Ntn hydrolases)"/>
    <property type="match status" value="1"/>
</dbReference>
<evidence type="ECO:0000256" key="3">
    <source>
        <dbReference type="SAM" id="MobiDB-lite"/>
    </source>
</evidence>
<dbReference type="GO" id="GO:0005524">
    <property type="term" value="F:ATP binding"/>
    <property type="evidence" value="ECO:0007669"/>
    <property type="project" value="UniProtKB-KW"/>
</dbReference>
<comment type="caution">
    <text evidence="5">The sequence shown here is derived from an EMBL/GenBank/DDBJ whole genome shotgun (WGS) entry which is preliminary data.</text>
</comment>
<dbReference type="Proteomes" id="UP001152797">
    <property type="component" value="Unassembled WGS sequence"/>
</dbReference>
<keyword evidence="7" id="KW-1185">Reference proteome</keyword>
<dbReference type="InterPro" id="IPR017932">
    <property type="entry name" value="GATase_2_dom"/>
</dbReference>
<evidence type="ECO:0000313" key="7">
    <source>
        <dbReference type="Proteomes" id="UP001152797"/>
    </source>
</evidence>
<dbReference type="InterPro" id="IPR016024">
    <property type="entry name" value="ARM-type_fold"/>
</dbReference>
<evidence type="ECO:0000313" key="6">
    <source>
        <dbReference type="EMBL" id="CAL4768282.1"/>
    </source>
</evidence>
<dbReference type="EMBL" id="CAMXCT030000601">
    <property type="protein sequence ID" value="CAL4768282.1"/>
    <property type="molecule type" value="Genomic_DNA"/>
</dbReference>
<gene>
    <name evidence="5" type="ORF">C1SCF055_LOCUS8808</name>
</gene>
<dbReference type="GO" id="GO:0005829">
    <property type="term" value="C:cytosol"/>
    <property type="evidence" value="ECO:0007669"/>
    <property type="project" value="TreeGrafter"/>
</dbReference>
<evidence type="ECO:0000256" key="1">
    <source>
        <dbReference type="ARBA" id="ARBA00022741"/>
    </source>
</evidence>
<dbReference type="Pfam" id="PF13537">
    <property type="entry name" value="GATase_7"/>
    <property type="match status" value="1"/>
</dbReference>
<dbReference type="InterPro" id="IPR050795">
    <property type="entry name" value="Asn_Synthetase"/>
</dbReference>
<dbReference type="PANTHER" id="PTHR11772:SF2">
    <property type="entry name" value="ASPARAGINE SYNTHETASE [GLUTAMINE-HYDROLYZING]"/>
    <property type="match status" value="1"/>
</dbReference>
<proteinExistence type="predicted"/>
<feature type="region of interest" description="Disordered" evidence="3">
    <location>
        <begin position="1464"/>
        <end position="1534"/>
    </location>
</feature>
<name>A0A9P1BWS3_9DINO</name>
<dbReference type="PANTHER" id="PTHR11772">
    <property type="entry name" value="ASPARAGINE SYNTHETASE"/>
    <property type="match status" value="1"/>
</dbReference>
<feature type="compositionally biased region" description="Basic and acidic residues" evidence="3">
    <location>
        <begin position="1380"/>
        <end position="1398"/>
    </location>
</feature>
<dbReference type="InterPro" id="IPR014729">
    <property type="entry name" value="Rossmann-like_a/b/a_fold"/>
</dbReference>
<feature type="compositionally biased region" description="Basic and acidic residues" evidence="3">
    <location>
        <begin position="1471"/>
        <end position="1489"/>
    </location>
</feature>
<evidence type="ECO:0000313" key="5">
    <source>
        <dbReference type="EMBL" id="CAI3980970.1"/>
    </source>
</evidence>
<protein>
    <recommendedName>
        <fullName evidence="4">Glutamine amidotransferase type-2 domain-containing protein</fullName>
    </recommendedName>
</protein>
<keyword evidence="2" id="KW-0067">ATP-binding</keyword>
<feature type="region of interest" description="Disordered" evidence="3">
    <location>
        <begin position="1358"/>
        <end position="1398"/>
    </location>
</feature>
<dbReference type="EMBL" id="CAMXCT020000601">
    <property type="protein sequence ID" value="CAL1134345.1"/>
    <property type="molecule type" value="Genomic_DNA"/>
</dbReference>
<reference evidence="5" key="1">
    <citation type="submission" date="2022-10" db="EMBL/GenBank/DDBJ databases">
        <authorList>
            <person name="Chen Y."/>
            <person name="Dougan E. K."/>
            <person name="Chan C."/>
            <person name="Rhodes N."/>
            <person name="Thang M."/>
        </authorList>
    </citation>
    <scope>NUCLEOTIDE SEQUENCE</scope>
</reference>
<sequence>MADIDDEDDMKDRRDVMKETNFEVEDLDREDFDASVPSFVRALGLGAVPEATARLTEHSTWLGSLHNTNEVLEADTVTKLEGLSQDIVSLAQRAPENAAHVHLGPDLARTLLCLISRCMERLEFRPLRAALQALATCLISATAAAELLSKGLDTIVSILKAQDGDESLKLAALQVLLQLSSHVPGMEAVLGWSDAPSSPTPYEVVLSLALDGMPGQPRSEYVALTLLRRAGLYEALARFDDCCLKLEAVEGSDAPQEKLHRLAAEALQDIAGLIEYLSQPVTGRDVQSTCFLLEDELLNGHVSVESKLPPVIFGGCGAGPAANDPFAQGQHHLYGFLESFLMGRRLLPGLCILLRRLQRMPPEERLLVFRPFQRLICTLLSCTGGPQFLAADTSTISSMLKILQSMQGETGRKLPAVPRFPATLVRDLGAPQLAALIGLHIKALRLSIQLVTSTRSKGRGGLLPEEHAFPVLAALHRLCVKGSAGRCAVVYAFRSVFFTEWLIRQIDGRLDEALPTGSRSSQVQPSLRHLVAILHALVLSDPSGAAAERFGTRILALSNKAIRVLEQAESVEGDASASLLEFALDSEGAEGGLGKAVQMGRRSADLETLKNLRELAAQLRPWRPEEESNSQGPMKDAKLLSSLILAKGARSLKRSANEERGSRRMALVLGGHAGATNGVEVPEVDFKASESVEHGDLPAVADDHERFPSDDLTELPLVAIRVICRRAAAGSKEALGIVLHDEEMKSRDGLAQMVPWLIRCAGALNLNLEATILREDKKPVASIYATRRAHLQLLEAVLPTCAHLLSGLRDAGLAHYRHTELCQALLLLAQRLTSGLSGLAPRASFNSDPEYRLLWRHCLVWLCRAFRLWFQAFPRAAGGQLLLPLLRHARVLPTNFSGGLMLLATCGTLKPLLPAAGSDFSLQFSNAPAGSADGISRVVLLPSGTRTGNHAVVSLRPGQNGSDGAAHDMQGQFRSEDWEEGNCNGTPETLDPLVQLLAQEREAATAQALGLIELVNSRRERLSLDDVGELLALVAECALTSDAFLHLCTAKVMEKLTAAGLPILDLIRRLAEAALNGVVMETEGREGAEDNISGGATRDTRDARAVSRLLLLLAHFGALSNTARLALTEHSLETLCQSVLAHSPATSLPPMAFSQSIRLLSLMFTSNPSGHSVPKFRMVAKAVNLLINKASDSHHSASTVCAALELLMGLCTPQWLCLNLLFSGALENLEDEEVEVTVSSTFRLEKCMQRLAQELSTANQQCHAEKGSEDETAALEELSGWLQATELMVSLQRVVVENCPTSTVFFQVVLGSAGASPNSVFEDLMQIVQGIPDNAAHILEQTSQIVQAVGTLRKELQAKPTGPIPNALPARIFAPPSRGKKTEGRGMDPKEDRGPHQEDCEVAVAEAVSLLDAAVDLESSVEWASVVELDSTETGDDTKMEWEFDAGMLRKKRLDFLEKFESDRRAKRLKQQQEKQQEKQRMERAEDKAGSAGAPPQSTTDLAPRDAGPRQNEKVDRADRAEAPKKGSDGKVNPAEALHGFLQDHPEFMRVLQNPKKLVPKRCPKEEADTNAWSTGSSLIALADLAQNYELKALWCSPVGKMCSFLVTSWLISNLTAVNFFLLPRGPDGTTSIERGPFTFVHNLLHMTGERVWQPFVDGEAIAIYNGEIYNSRQVPAGFGERHQYRSDGECLLPCYRHHGARFPQVLDGEWAMVVVDFATQEAIISTDVFGTKPLWYSWHRGFHAASYKSALLRLGLHEKQIRAAAPNQVLHLKFSFAMGAQPAPGAVQVEELARYSVHEFDTRQFKTSTEDWQSAFRRAVWKRIATSNHPVFVGLSSGYDSGALHLALESQAPAHAANYFTVAAEELPQLIKQRLSMHNKSVARAFQISLSLQDFQDEVTWLRSWSEPSKYGRSNWAGGSVQEDGAAAGLSAIFRLCRRAGILVYMSGAGADEIISDYGFAGKKFFPHSSFGGLFPEDMSAFFPWTSVFLGTQRDYLMKEEVVAGSHGLEARYPFLDRTVVQEFLWLSPEVKNELYKRPVHDFLTSAGYPFDKGNKDGFAAGRNLKLYQGSSISVLYDSIGPNAHSEQISGSESLSCVHGSSSRSGRWQSARSQMVTFLATQPEEVEITNHLGGSLLAFAAELQSEHAPIRACSLGQICLQLLMLLLAEPSARATYLQLDADEMLQILGTVSLPWPSIVVSGWPLFELLHRISQDGVPAKNAPLELNQWLPLSECGGNKDQEEELDSVVAVVAAMTTHNALQDLHMLRAVQLRLAAFWESQNADGKLQKMLKSARMCEVFAALALLSQPYYRVNLADAWHLAA</sequence>
<dbReference type="PROSITE" id="PS51278">
    <property type="entry name" value="GATASE_TYPE_2"/>
    <property type="match status" value="1"/>
</dbReference>
<dbReference type="Gene3D" id="3.60.20.10">
    <property type="entry name" value="Glutamine Phosphoribosylpyrophosphate, subunit 1, domain 1"/>
    <property type="match status" value="1"/>
</dbReference>
<dbReference type="GO" id="GO:0004066">
    <property type="term" value="F:asparagine synthase (glutamine-hydrolyzing) activity"/>
    <property type="evidence" value="ECO:0007669"/>
    <property type="project" value="TreeGrafter"/>
</dbReference>
<evidence type="ECO:0000256" key="2">
    <source>
        <dbReference type="ARBA" id="ARBA00022840"/>
    </source>
</evidence>
<accession>A0A9P1BWS3</accession>
<dbReference type="SUPFAM" id="SSF52402">
    <property type="entry name" value="Adenine nucleotide alpha hydrolases-like"/>
    <property type="match status" value="1"/>
</dbReference>
<dbReference type="OrthoDB" id="426165at2759"/>
<feature type="compositionally biased region" description="Basic and acidic residues" evidence="3">
    <location>
        <begin position="1503"/>
        <end position="1529"/>
    </location>
</feature>
<reference evidence="6 7" key="2">
    <citation type="submission" date="2024-05" db="EMBL/GenBank/DDBJ databases">
        <authorList>
            <person name="Chen Y."/>
            <person name="Shah S."/>
            <person name="Dougan E. K."/>
            <person name="Thang M."/>
            <person name="Chan C."/>
        </authorList>
    </citation>
    <scope>NUCLEOTIDE SEQUENCE [LARGE SCALE GENOMIC DNA]</scope>
</reference>
<evidence type="ECO:0000259" key="4">
    <source>
        <dbReference type="PROSITE" id="PS51278"/>
    </source>
</evidence>
<keyword evidence="1" id="KW-0547">Nucleotide-binding</keyword>
<feature type="domain" description="Glutamine amidotransferase type-2" evidence="4">
    <location>
        <begin position="1596"/>
        <end position="1776"/>
    </location>
</feature>
<dbReference type="GO" id="GO:0006529">
    <property type="term" value="P:asparagine biosynthetic process"/>
    <property type="evidence" value="ECO:0007669"/>
    <property type="project" value="TreeGrafter"/>
</dbReference>
<dbReference type="EMBL" id="CAMXCT010000601">
    <property type="protein sequence ID" value="CAI3980970.1"/>
    <property type="molecule type" value="Genomic_DNA"/>
</dbReference>
<dbReference type="Gene3D" id="3.40.50.620">
    <property type="entry name" value="HUPs"/>
    <property type="match status" value="1"/>
</dbReference>